<dbReference type="AlphaFoldDB" id="A0A093UCY1"/>
<accession>A0A093UCY1</accession>
<dbReference type="Proteomes" id="UP000032874">
    <property type="component" value="Unassembled WGS sequence"/>
</dbReference>
<evidence type="ECO:0000313" key="3">
    <source>
        <dbReference type="Proteomes" id="UP000032869"/>
    </source>
</evidence>
<reference evidence="3 4" key="1">
    <citation type="submission" date="2014-08" db="EMBL/GenBank/DDBJ databases">
        <title>Genome sequences of NCPPB Pectobacterium isolates.</title>
        <authorList>
            <person name="Glover R.H."/>
            <person name="Sapp M."/>
            <person name="Elphinstone J."/>
        </authorList>
    </citation>
    <scope>NUCLEOTIDE SEQUENCE [LARGE SCALE GENOMIC DNA]</scope>
    <source>
        <strain evidence="2 3">NCPPB 2793</strain>
        <strain evidence="1 4">NCPPB 2795</strain>
    </source>
</reference>
<dbReference type="EMBL" id="JQHM01000002">
    <property type="protein sequence ID" value="KFX06128.1"/>
    <property type="molecule type" value="Genomic_DNA"/>
</dbReference>
<protein>
    <submittedName>
        <fullName evidence="1">Uncharacterized protein</fullName>
    </submittedName>
</protein>
<name>A0A093UCY1_9GAMM</name>
<keyword evidence="3" id="KW-1185">Reference proteome</keyword>
<dbReference type="EMBL" id="JQHL01000003">
    <property type="protein sequence ID" value="KFX20298.1"/>
    <property type="molecule type" value="Genomic_DNA"/>
</dbReference>
<proteinExistence type="predicted"/>
<organism evidence="1 4">
    <name type="scientific">Pectobacterium betavasculorum</name>
    <dbReference type="NCBI Taxonomy" id="55207"/>
    <lineage>
        <taxon>Bacteria</taxon>
        <taxon>Pseudomonadati</taxon>
        <taxon>Pseudomonadota</taxon>
        <taxon>Gammaproteobacteria</taxon>
        <taxon>Enterobacterales</taxon>
        <taxon>Pectobacteriaceae</taxon>
        <taxon>Pectobacterium</taxon>
    </lineage>
</organism>
<evidence type="ECO:0000313" key="2">
    <source>
        <dbReference type="EMBL" id="KFX20298.1"/>
    </source>
</evidence>
<gene>
    <name evidence="2" type="ORF">JV35_09315</name>
    <name evidence="1" type="ORF">KP22_09770</name>
</gene>
<dbReference type="STRING" id="55207.KP22_09770"/>
<comment type="caution">
    <text evidence="1">The sequence shown here is derived from an EMBL/GenBank/DDBJ whole genome shotgun (WGS) entry which is preliminary data.</text>
</comment>
<evidence type="ECO:0000313" key="1">
    <source>
        <dbReference type="EMBL" id="KFX06128.1"/>
    </source>
</evidence>
<evidence type="ECO:0000313" key="4">
    <source>
        <dbReference type="Proteomes" id="UP000032874"/>
    </source>
</evidence>
<dbReference type="Proteomes" id="UP000032869">
    <property type="component" value="Unassembled WGS sequence"/>
</dbReference>
<sequence length="115" mass="12550">MVCIYYMLLMEKFYMVSIKDHPDFNNPITSLLEGNGASILTEDARQLLEGDLLALSWKNHTVRTEKLTVRDLNSIEEAFGKHSLYGSSTSPVVGASCCCSCTPCCCTAVAVVHAA</sequence>